<dbReference type="OrthoDB" id="2152029at2759"/>
<dbReference type="AlphaFoldDB" id="A0A9P4U2R2"/>
<comment type="caution">
    <text evidence="5">The sequence shown here is derived from an EMBL/GenBank/DDBJ whole genome shotgun (WGS) entry which is preliminary data.</text>
</comment>
<dbReference type="EMBL" id="MU007017">
    <property type="protein sequence ID" value="KAF2434212.1"/>
    <property type="molecule type" value="Genomic_DNA"/>
</dbReference>
<sequence>MGILTYQPFKALYTLLAVALELTRLPLWLMIYTIRAARPHPAWTQAQAVRMRVVKAFLAHSSAVEVKTKLTLAPGKEKERFVITEPAPASVYKGPTIDSNIKPATIGATWTLKAFNPATDNADNVDVVLHFHGGAYVIGNGRDEDVGFLAKTLLKHAQVTHVFTPQYRLSSNPGGRFPAQLQDAITSYYHLIHTLKIPAHRITISGDSAGGNLAFALLRYLATHGDEVNLPQPGCAWLWSPWVDIEAASDPKNIGESPQYSTDYLGPGFGYWGATTFCPDGSGLKRSSAWLSPLNNPFATTTPIFIQTGRAEVLYDDDIKIADQFREIKGNKVELLVTDNAPHDIILVGALIGFQKDAGSIAKSAGEFLRAERAKL</sequence>
<organism evidence="5 6">
    <name type="scientific">Tothia fuscella</name>
    <dbReference type="NCBI Taxonomy" id="1048955"/>
    <lineage>
        <taxon>Eukaryota</taxon>
        <taxon>Fungi</taxon>
        <taxon>Dikarya</taxon>
        <taxon>Ascomycota</taxon>
        <taxon>Pezizomycotina</taxon>
        <taxon>Dothideomycetes</taxon>
        <taxon>Pleosporomycetidae</taxon>
        <taxon>Venturiales</taxon>
        <taxon>Cylindrosympodiaceae</taxon>
        <taxon>Tothia</taxon>
    </lineage>
</organism>
<accession>A0A9P4U2R2</accession>
<dbReference type="Gene3D" id="3.40.50.1820">
    <property type="entry name" value="alpha/beta hydrolase"/>
    <property type="match status" value="1"/>
</dbReference>
<comment type="similarity">
    <text evidence="1">Belongs to the 'GDXG' lipolytic enzyme family.</text>
</comment>
<dbReference type="InterPro" id="IPR050300">
    <property type="entry name" value="GDXG_lipolytic_enzyme"/>
</dbReference>
<evidence type="ECO:0000256" key="2">
    <source>
        <dbReference type="ARBA" id="ARBA00022801"/>
    </source>
</evidence>
<evidence type="ECO:0000313" key="5">
    <source>
        <dbReference type="EMBL" id="KAF2434212.1"/>
    </source>
</evidence>
<evidence type="ECO:0000313" key="6">
    <source>
        <dbReference type="Proteomes" id="UP000800235"/>
    </source>
</evidence>
<gene>
    <name evidence="5" type="ORF">EJ08DRAFT_646653</name>
</gene>
<feature type="domain" description="Alpha/beta hydrolase fold-3" evidence="4">
    <location>
        <begin position="128"/>
        <end position="346"/>
    </location>
</feature>
<dbReference type="PANTHER" id="PTHR48081:SF17">
    <property type="entry name" value="ALPHA_BETA HYDROLASE FOLD-3 DOMAIN-CONTAINING PROTEIN"/>
    <property type="match status" value="1"/>
</dbReference>
<dbReference type="SUPFAM" id="SSF53474">
    <property type="entry name" value="alpha/beta-Hydrolases"/>
    <property type="match status" value="1"/>
</dbReference>
<evidence type="ECO:0000256" key="3">
    <source>
        <dbReference type="PROSITE-ProRule" id="PRU10038"/>
    </source>
</evidence>
<evidence type="ECO:0000259" key="4">
    <source>
        <dbReference type="Pfam" id="PF07859"/>
    </source>
</evidence>
<dbReference type="Proteomes" id="UP000800235">
    <property type="component" value="Unassembled WGS sequence"/>
</dbReference>
<protein>
    <submittedName>
        <fullName evidence="5">Alpha/beta-hydrolase</fullName>
    </submittedName>
</protein>
<proteinExistence type="inferred from homology"/>
<dbReference type="GO" id="GO:0016787">
    <property type="term" value="F:hydrolase activity"/>
    <property type="evidence" value="ECO:0007669"/>
    <property type="project" value="UniProtKB-KW"/>
</dbReference>
<dbReference type="InterPro" id="IPR013094">
    <property type="entry name" value="AB_hydrolase_3"/>
</dbReference>
<dbReference type="InterPro" id="IPR033140">
    <property type="entry name" value="Lipase_GDXG_put_SER_AS"/>
</dbReference>
<reference evidence="5" key="1">
    <citation type="journal article" date="2020" name="Stud. Mycol.">
        <title>101 Dothideomycetes genomes: a test case for predicting lifestyles and emergence of pathogens.</title>
        <authorList>
            <person name="Haridas S."/>
            <person name="Albert R."/>
            <person name="Binder M."/>
            <person name="Bloem J."/>
            <person name="Labutti K."/>
            <person name="Salamov A."/>
            <person name="Andreopoulos B."/>
            <person name="Baker S."/>
            <person name="Barry K."/>
            <person name="Bills G."/>
            <person name="Bluhm B."/>
            <person name="Cannon C."/>
            <person name="Castanera R."/>
            <person name="Culley D."/>
            <person name="Daum C."/>
            <person name="Ezra D."/>
            <person name="Gonzalez J."/>
            <person name="Henrissat B."/>
            <person name="Kuo A."/>
            <person name="Liang C."/>
            <person name="Lipzen A."/>
            <person name="Lutzoni F."/>
            <person name="Magnuson J."/>
            <person name="Mondo S."/>
            <person name="Nolan M."/>
            <person name="Ohm R."/>
            <person name="Pangilinan J."/>
            <person name="Park H.-J."/>
            <person name="Ramirez L."/>
            <person name="Alfaro M."/>
            <person name="Sun H."/>
            <person name="Tritt A."/>
            <person name="Yoshinaga Y."/>
            <person name="Zwiers L.-H."/>
            <person name="Turgeon B."/>
            <person name="Goodwin S."/>
            <person name="Spatafora J."/>
            <person name="Crous P."/>
            <person name="Grigoriev I."/>
        </authorList>
    </citation>
    <scope>NUCLEOTIDE SEQUENCE</scope>
    <source>
        <strain evidence="5">CBS 130266</strain>
    </source>
</reference>
<evidence type="ECO:0000256" key="1">
    <source>
        <dbReference type="ARBA" id="ARBA00010515"/>
    </source>
</evidence>
<dbReference type="InterPro" id="IPR029058">
    <property type="entry name" value="AB_hydrolase_fold"/>
</dbReference>
<keyword evidence="6" id="KW-1185">Reference proteome</keyword>
<dbReference type="PROSITE" id="PS01174">
    <property type="entry name" value="LIPASE_GDXG_SER"/>
    <property type="match status" value="1"/>
</dbReference>
<dbReference type="Pfam" id="PF07859">
    <property type="entry name" value="Abhydrolase_3"/>
    <property type="match status" value="1"/>
</dbReference>
<name>A0A9P4U2R2_9PEZI</name>
<dbReference type="PANTHER" id="PTHR48081">
    <property type="entry name" value="AB HYDROLASE SUPERFAMILY PROTEIN C4A8.06C"/>
    <property type="match status" value="1"/>
</dbReference>
<keyword evidence="2" id="KW-0378">Hydrolase</keyword>
<feature type="active site" evidence="3">
    <location>
        <position position="208"/>
    </location>
</feature>